<dbReference type="AlphaFoldDB" id="A0A133K8Z9"/>
<keyword evidence="3" id="KW-1185">Reference proteome</keyword>
<keyword evidence="1" id="KW-0812">Transmembrane</keyword>
<evidence type="ECO:0000256" key="1">
    <source>
        <dbReference type="SAM" id="Phobius"/>
    </source>
</evidence>
<name>A0A133K8Z9_9FIRM</name>
<feature type="transmembrane region" description="Helical" evidence="1">
    <location>
        <begin position="12"/>
        <end position="32"/>
    </location>
</feature>
<gene>
    <name evidence="2" type="ORF">HMPREF3200_01916</name>
</gene>
<evidence type="ECO:0000313" key="2">
    <source>
        <dbReference type="EMBL" id="KWZ76042.1"/>
    </source>
</evidence>
<dbReference type="Proteomes" id="UP000070383">
    <property type="component" value="Unassembled WGS sequence"/>
</dbReference>
<sequence>MKNKANWYYANNLMEKICFSMGLVFLLGGLLFKTYFKITSLRLIILLGFELIAYISAGILLENRLKLAHKK</sequence>
<dbReference type="PATRIC" id="fig|33036.3.peg.1896"/>
<accession>A0A133K8Z9</accession>
<reference evidence="3" key="1">
    <citation type="submission" date="2016-01" db="EMBL/GenBank/DDBJ databases">
        <authorList>
            <person name="Mitreva M."/>
            <person name="Pepin K.H."/>
            <person name="Mihindukulasuriya K.A."/>
            <person name="Fulton R."/>
            <person name="Fronick C."/>
            <person name="O'Laughlin M."/>
            <person name="Miner T."/>
            <person name="Herter B."/>
            <person name="Rosa B.A."/>
            <person name="Cordes M."/>
            <person name="Tomlinson C."/>
            <person name="Wollam A."/>
            <person name="Palsikar V.B."/>
            <person name="Mardis E.R."/>
            <person name="Wilson R.K."/>
        </authorList>
    </citation>
    <scope>NUCLEOTIDE SEQUENCE [LARGE SCALE GENOMIC DNA]</scope>
    <source>
        <strain evidence="3">MJR8151</strain>
    </source>
</reference>
<dbReference type="EMBL" id="LRPM01000101">
    <property type="protein sequence ID" value="KWZ76042.1"/>
    <property type="molecule type" value="Genomic_DNA"/>
</dbReference>
<evidence type="ECO:0000313" key="3">
    <source>
        <dbReference type="Proteomes" id="UP000070383"/>
    </source>
</evidence>
<comment type="caution">
    <text evidence="2">The sequence shown here is derived from an EMBL/GenBank/DDBJ whole genome shotgun (WGS) entry which is preliminary data.</text>
</comment>
<feature type="transmembrane region" description="Helical" evidence="1">
    <location>
        <begin position="38"/>
        <end position="61"/>
    </location>
</feature>
<proteinExistence type="predicted"/>
<protein>
    <submittedName>
        <fullName evidence="2">Uncharacterized protein</fullName>
    </submittedName>
</protein>
<organism evidence="2 3">
    <name type="scientific">Anaerococcus tetradius</name>
    <dbReference type="NCBI Taxonomy" id="33036"/>
    <lineage>
        <taxon>Bacteria</taxon>
        <taxon>Bacillati</taxon>
        <taxon>Bacillota</taxon>
        <taxon>Tissierellia</taxon>
        <taxon>Tissierellales</taxon>
        <taxon>Peptoniphilaceae</taxon>
        <taxon>Anaerococcus</taxon>
    </lineage>
</organism>
<keyword evidence="1" id="KW-0472">Membrane</keyword>
<keyword evidence="1" id="KW-1133">Transmembrane helix</keyword>